<evidence type="ECO:0000313" key="4">
    <source>
        <dbReference type="Proteomes" id="UP001155182"/>
    </source>
</evidence>
<dbReference type="SUPFAM" id="SSF53218">
    <property type="entry name" value="Molybdenum cofactor biosynthesis proteins"/>
    <property type="match status" value="1"/>
</dbReference>
<evidence type="ECO:0000256" key="1">
    <source>
        <dbReference type="HAMAP-Rule" id="MF_00226"/>
    </source>
</evidence>
<dbReference type="AlphaFoldDB" id="A0A9X2F3T0"/>
<dbReference type="HAMAP" id="MF_00226_B">
    <property type="entry name" value="CinA_B"/>
    <property type="match status" value="1"/>
</dbReference>
<dbReference type="NCBIfam" id="TIGR00200">
    <property type="entry name" value="cinA_nterm"/>
    <property type="match status" value="1"/>
</dbReference>
<sequence length="413" mass="45410">MLAEIITIGDEILIGQVIDTNSAWMGQRLNEIGISVKQISSISDKKDAILTALTEACSHADIILITGGLGPTKDDITKHTLCEFFGAKMVLNEDALNNIKDIFERFNRPLIDVNIQQAEVPDNCIVIQNHNGTAPGMWFEFKDKIIVSMPGVPFEMIGMMEDYVLPELQKRFNIDSIFHKTIITAGIGESFLAKEIEDIEDSLPSHIKLAYLPKLGQVRLRLSAIGTNKEHVEKEVDQASELIINRIDKYVIATEDISIQEAILNYLKANNLTLTTAESCTGGYIAHLITSIPGSSNAYVGGAVTYSNELKQKMIGVKAETLALHGAVSEQTVIEMAQGALNTYHTDYAIACTGVAGPDGGTPDKPVGTVWIAVVSKNQTVAKKFQFGNKRLQNIERTAINSFYMLWRLLKNI</sequence>
<dbReference type="RefSeq" id="WP_252588366.1">
    <property type="nucleotide sequence ID" value="NZ_JAMWYS010000040.1"/>
</dbReference>
<dbReference type="PANTHER" id="PTHR13939:SF0">
    <property type="entry name" value="NMN AMIDOHYDROLASE-LIKE PROTEIN YFAY"/>
    <property type="match status" value="1"/>
</dbReference>
<evidence type="ECO:0000259" key="2">
    <source>
        <dbReference type="SMART" id="SM00852"/>
    </source>
</evidence>
<protein>
    <recommendedName>
        <fullName evidence="1">CinA-like protein</fullName>
    </recommendedName>
</protein>
<dbReference type="NCBIfam" id="NF001813">
    <property type="entry name" value="PRK00549.1"/>
    <property type="match status" value="1"/>
</dbReference>
<dbReference type="SMART" id="SM00852">
    <property type="entry name" value="MoCF_biosynth"/>
    <property type="match status" value="1"/>
</dbReference>
<dbReference type="Pfam" id="PF00994">
    <property type="entry name" value="MoCF_biosynth"/>
    <property type="match status" value="1"/>
</dbReference>
<keyword evidence="4" id="KW-1185">Reference proteome</keyword>
<name>A0A9X2F3T0_9SPHI</name>
<feature type="domain" description="MoaB/Mog" evidence="2">
    <location>
        <begin position="4"/>
        <end position="170"/>
    </location>
</feature>
<dbReference type="InterPro" id="IPR008136">
    <property type="entry name" value="CinA_C"/>
</dbReference>
<comment type="similarity">
    <text evidence="1">Belongs to the CinA family.</text>
</comment>
<dbReference type="SUPFAM" id="SSF142433">
    <property type="entry name" value="CinA-like"/>
    <property type="match status" value="1"/>
</dbReference>
<dbReference type="PANTHER" id="PTHR13939">
    <property type="entry name" value="NICOTINAMIDE-NUCLEOTIDE AMIDOHYDROLASE PNCC"/>
    <property type="match status" value="1"/>
</dbReference>
<dbReference type="InterPro" id="IPR008135">
    <property type="entry name" value="Competence-induced_CinA"/>
</dbReference>
<proteinExistence type="inferred from homology"/>
<dbReference type="NCBIfam" id="TIGR00177">
    <property type="entry name" value="molyb_syn"/>
    <property type="match status" value="1"/>
</dbReference>
<evidence type="ECO:0000313" key="3">
    <source>
        <dbReference type="EMBL" id="MCO4293715.1"/>
    </source>
</evidence>
<dbReference type="PIRSF" id="PIRSF006728">
    <property type="entry name" value="CinA"/>
    <property type="match status" value="1"/>
</dbReference>
<dbReference type="EMBL" id="JAMWYS010000040">
    <property type="protein sequence ID" value="MCO4293715.1"/>
    <property type="molecule type" value="Genomic_DNA"/>
</dbReference>
<gene>
    <name evidence="3" type="ORF">NF867_12655</name>
</gene>
<accession>A0A9X2F3T0</accession>
<reference evidence="3" key="1">
    <citation type="submission" date="2022-06" db="EMBL/GenBank/DDBJ databases">
        <title>Solitalea sp. MAHUQ-68 isolated from rhizospheric soil.</title>
        <authorList>
            <person name="Huq M.A."/>
        </authorList>
    </citation>
    <scope>NUCLEOTIDE SEQUENCE</scope>
    <source>
        <strain evidence="3">MAHUQ-68</strain>
    </source>
</reference>
<dbReference type="Pfam" id="PF18146">
    <property type="entry name" value="CinA_KH"/>
    <property type="match status" value="1"/>
</dbReference>
<dbReference type="InterPro" id="IPR001453">
    <property type="entry name" value="MoaB/Mog_dom"/>
</dbReference>
<dbReference type="InterPro" id="IPR050101">
    <property type="entry name" value="CinA"/>
</dbReference>
<dbReference type="InterPro" id="IPR036425">
    <property type="entry name" value="MoaB/Mog-like_dom_sf"/>
</dbReference>
<dbReference type="Gene3D" id="3.40.980.10">
    <property type="entry name" value="MoaB/Mog-like domain"/>
    <property type="match status" value="1"/>
</dbReference>
<comment type="caution">
    <text evidence="3">The sequence shown here is derived from an EMBL/GenBank/DDBJ whole genome shotgun (WGS) entry which is preliminary data.</text>
</comment>
<dbReference type="Pfam" id="PF02464">
    <property type="entry name" value="CinA"/>
    <property type="match status" value="1"/>
</dbReference>
<dbReference type="InterPro" id="IPR036653">
    <property type="entry name" value="CinA-like_C"/>
</dbReference>
<dbReference type="CDD" id="cd00885">
    <property type="entry name" value="cinA"/>
    <property type="match status" value="1"/>
</dbReference>
<dbReference type="NCBIfam" id="TIGR00199">
    <property type="entry name" value="PncC_domain"/>
    <property type="match status" value="1"/>
</dbReference>
<organism evidence="3 4">
    <name type="scientific">Solitalea agri</name>
    <dbReference type="NCBI Taxonomy" id="2953739"/>
    <lineage>
        <taxon>Bacteria</taxon>
        <taxon>Pseudomonadati</taxon>
        <taxon>Bacteroidota</taxon>
        <taxon>Sphingobacteriia</taxon>
        <taxon>Sphingobacteriales</taxon>
        <taxon>Sphingobacteriaceae</taxon>
        <taxon>Solitalea</taxon>
    </lineage>
</organism>
<dbReference type="Gene3D" id="3.90.950.20">
    <property type="entry name" value="CinA-like"/>
    <property type="match status" value="1"/>
</dbReference>
<dbReference type="Proteomes" id="UP001155182">
    <property type="component" value="Unassembled WGS sequence"/>
</dbReference>
<dbReference type="InterPro" id="IPR041424">
    <property type="entry name" value="CinA_KH"/>
</dbReference>